<dbReference type="InterPro" id="IPR011707">
    <property type="entry name" value="Cu-oxidase-like_N"/>
</dbReference>
<accession>A0AA38RPF8</accession>
<evidence type="ECO:0000256" key="1">
    <source>
        <dbReference type="ARBA" id="ARBA00000349"/>
    </source>
</evidence>
<dbReference type="GO" id="GO:0052716">
    <property type="term" value="F:hydroquinone:oxygen oxidoreductase activity"/>
    <property type="evidence" value="ECO:0007669"/>
    <property type="project" value="UniProtKB-EC"/>
</dbReference>
<evidence type="ECO:0000259" key="15">
    <source>
        <dbReference type="Pfam" id="PF07731"/>
    </source>
</evidence>
<dbReference type="GO" id="GO:0005507">
    <property type="term" value="F:copper ion binding"/>
    <property type="evidence" value="ECO:0007669"/>
    <property type="project" value="InterPro"/>
</dbReference>
<dbReference type="InterPro" id="IPR001117">
    <property type="entry name" value="Cu-oxidase_2nd"/>
</dbReference>
<evidence type="ECO:0000256" key="3">
    <source>
        <dbReference type="ARBA" id="ARBA00010609"/>
    </source>
</evidence>
<dbReference type="CDD" id="cd13880">
    <property type="entry name" value="CuRO_2_MaLCC_like"/>
    <property type="match status" value="1"/>
</dbReference>
<evidence type="ECO:0000256" key="2">
    <source>
        <dbReference type="ARBA" id="ARBA00001935"/>
    </source>
</evidence>
<dbReference type="PROSITE" id="PS00079">
    <property type="entry name" value="MULTICOPPER_OXIDASE1"/>
    <property type="match status" value="1"/>
</dbReference>
<evidence type="ECO:0000256" key="13">
    <source>
        <dbReference type="SAM" id="SignalP"/>
    </source>
</evidence>
<reference evidence="17" key="1">
    <citation type="submission" date="2022-07" db="EMBL/GenBank/DDBJ databases">
        <title>Fungi with potential for degradation of polypropylene.</title>
        <authorList>
            <person name="Gostincar C."/>
        </authorList>
    </citation>
    <scope>NUCLEOTIDE SEQUENCE</scope>
    <source>
        <strain evidence="17">EXF-13308</strain>
    </source>
</reference>
<evidence type="ECO:0000256" key="8">
    <source>
        <dbReference type="ARBA" id="ARBA00023002"/>
    </source>
</evidence>
<evidence type="ECO:0000256" key="4">
    <source>
        <dbReference type="ARBA" id="ARBA00012297"/>
    </source>
</evidence>
<dbReference type="InterPro" id="IPR008972">
    <property type="entry name" value="Cupredoxin"/>
</dbReference>
<evidence type="ECO:0000256" key="10">
    <source>
        <dbReference type="ARBA" id="ARBA00023157"/>
    </source>
</evidence>
<dbReference type="CDD" id="cd13901">
    <property type="entry name" value="CuRO_3_MaLCC_like"/>
    <property type="match status" value="1"/>
</dbReference>
<comment type="catalytic activity">
    <reaction evidence="1">
        <text>4 hydroquinone + O2 = 4 benzosemiquinone + 2 H2O</text>
        <dbReference type="Rhea" id="RHEA:11276"/>
        <dbReference type="ChEBI" id="CHEBI:15377"/>
        <dbReference type="ChEBI" id="CHEBI:15379"/>
        <dbReference type="ChEBI" id="CHEBI:17594"/>
        <dbReference type="ChEBI" id="CHEBI:17977"/>
        <dbReference type="EC" id="1.10.3.2"/>
    </reaction>
</comment>
<evidence type="ECO:0000256" key="9">
    <source>
        <dbReference type="ARBA" id="ARBA00023008"/>
    </source>
</evidence>
<organism evidence="17 18">
    <name type="scientific">Pleurostoma richardsiae</name>
    <dbReference type="NCBI Taxonomy" id="41990"/>
    <lineage>
        <taxon>Eukaryota</taxon>
        <taxon>Fungi</taxon>
        <taxon>Dikarya</taxon>
        <taxon>Ascomycota</taxon>
        <taxon>Pezizomycotina</taxon>
        <taxon>Sordariomycetes</taxon>
        <taxon>Sordariomycetidae</taxon>
        <taxon>Calosphaeriales</taxon>
        <taxon>Pleurostomataceae</taxon>
        <taxon>Pleurostoma</taxon>
    </lineage>
</organism>
<keyword evidence="5" id="KW-0479">Metal-binding</keyword>
<dbReference type="PROSITE" id="PS00080">
    <property type="entry name" value="MULTICOPPER_OXIDASE2"/>
    <property type="match status" value="1"/>
</dbReference>
<gene>
    <name evidence="17" type="ORF">NKR23_g9756</name>
</gene>
<feature type="domain" description="Plastocyanin-like" evidence="14">
    <location>
        <begin position="199"/>
        <end position="351"/>
    </location>
</feature>
<dbReference type="FunFam" id="2.60.40.420:FF:000038">
    <property type="entry name" value="Extracellular dihydrogeodin oxidase/laccase"/>
    <property type="match status" value="1"/>
</dbReference>
<name>A0AA38RPF8_9PEZI</name>
<dbReference type="PANTHER" id="PTHR11709:SF71">
    <property type="entry name" value="OXIDOREDUCTASE TPCJ"/>
    <property type="match status" value="1"/>
</dbReference>
<dbReference type="InterPro" id="IPR045087">
    <property type="entry name" value="Cu-oxidase_fam"/>
</dbReference>
<keyword evidence="10" id="KW-1015">Disulfide bond</keyword>
<dbReference type="InterPro" id="IPR002355">
    <property type="entry name" value="Cu_oxidase_Cu_BS"/>
</dbReference>
<keyword evidence="9" id="KW-0186">Copper</keyword>
<dbReference type="InterPro" id="IPR033138">
    <property type="entry name" value="Cu_oxidase_CS"/>
</dbReference>
<dbReference type="Pfam" id="PF07731">
    <property type="entry name" value="Cu-oxidase_2"/>
    <property type="match status" value="1"/>
</dbReference>
<dbReference type="InterPro" id="IPR011706">
    <property type="entry name" value="Cu-oxidase_C"/>
</dbReference>
<dbReference type="EC" id="1.10.3.2" evidence="4"/>
<evidence type="ECO:0000256" key="12">
    <source>
        <dbReference type="ARBA" id="ARBA00023185"/>
    </source>
</evidence>
<keyword evidence="12" id="KW-0439">Lignin degradation</keyword>
<dbReference type="FunFam" id="2.60.40.420:FF:000021">
    <property type="entry name" value="Extracellular dihydrogeodin oxidase/laccase"/>
    <property type="match status" value="1"/>
</dbReference>
<dbReference type="EMBL" id="JANBVO010000039">
    <property type="protein sequence ID" value="KAJ9136552.1"/>
    <property type="molecule type" value="Genomic_DNA"/>
</dbReference>
<comment type="cofactor">
    <cofactor evidence="2">
        <name>Cu cation</name>
        <dbReference type="ChEBI" id="CHEBI:23378"/>
    </cofactor>
</comment>
<evidence type="ECO:0000259" key="14">
    <source>
        <dbReference type="Pfam" id="PF00394"/>
    </source>
</evidence>
<dbReference type="Pfam" id="PF00394">
    <property type="entry name" value="Cu-oxidase"/>
    <property type="match status" value="1"/>
</dbReference>
<comment type="similarity">
    <text evidence="3">Belongs to the multicopper oxidase family.</text>
</comment>
<sequence length="580" mass="63948">MKLSLSSFLSLALGSSAISIPWPSSHEQSFSIKPRETCDNTATSRSCWGNYSIDTNYYEETPDTGVTREYWLSVEETTCAPDGYQRTCMTFNGTVPGPALIADWGDELVIHITNNMEVNGTSIHWHGIRQLNSIEHDGVPGVTQCPIAPGESLTYKFRVTQYGSTWYHSHFSLQYAEGLFGPMILNGPATADYDEDLGVLFLQDWHHIEAFTMWNTAKLGAAPTLDTGLINGTNTWDCSDSSDEKCVGGGKKFEMVFESGKKYRLSVLNAAIEGHFQFSIDGHSMTVISNDLVPIVPYTADSVLVTMGQRYDVIIEANADAGDYWIRAGWVEACATNDNPDNMTGILRYDSSSTDDPTTTSSVEATTSCGDEALESLVPYLSLDVTSMPVITSEQMGFTFDSYFKWTINSSSLYMNWSSPTLEKIFNNESVFPTDYNCVEVDKTSTDDEWAVLVIQDETGLGLYHPIHLHGHDFWVLSQEVGVFDGTTSGFNTANPPRRDVATLPGNGYLAIAFQLDNPGAWLVHCHIAWHASEGLSLEFVESASEIAGNVVDTTPFTDTCNTWNTYTAVEVWPQDDSGI</sequence>
<dbReference type="Proteomes" id="UP001174694">
    <property type="component" value="Unassembled WGS sequence"/>
</dbReference>
<feature type="domain" description="Plastocyanin-like" evidence="16">
    <location>
        <begin position="74"/>
        <end position="188"/>
    </location>
</feature>
<dbReference type="FunFam" id="2.60.40.420:FF:000046">
    <property type="entry name" value="Multicopper oxidase"/>
    <property type="match status" value="1"/>
</dbReference>
<feature type="chain" id="PRO_5041260767" description="laccase" evidence="13">
    <location>
        <begin position="18"/>
        <end position="580"/>
    </location>
</feature>
<keyword evidence="8" id="KW-0560">Oxidoreductase</keyword>
<proteinExistence type="inferred from homology"/>
<evidence type="ECO:0000256" key="11">
    <source>
        <dbReference type="ARBA" id="ARBA00023180"/>
    </source>
</evidence>
<keyword evidence="6 13" id="KW-0732">Signal</keyword>
<dbReference type="AlphaFoldDB" id="A0AA38RPF8"/>
<evidence type="ECO:0000256" key="5">
    <source>
        <dbReference type="ARBA" id="ARBA00022723"/>
    </source>
</evidence>
<dbReference type="Gene3D" id="2.60.40.420">
    <property type="entry name" value="Cupredoxins - blue copper proteins"/>
    <property type="match status" value="3"/>
</dbReference>
<keyword evidence="18" id="KW-1185">Reference proteome</keyword>
<evidence type="ECO:0000256" key="6">
    <source>
        <dbReference type="ARBA" id="ARBA00022729"/>
    </source>
</evidence>
<protein>
    <recommendedName>
        <fullName evidence="4">laccase</fullName>
        <ecNumber evidence="4">1.10.3.2</ecNumber>
    </recommendedName>
</protein>
<dbReference type="GO" id="GO:0046274">
    <property type="term" value="P:lignin catabolic process"/>
    <property type="evidence" value="ECO:0007669"/>
    <property type="project" value="UniProtKB-KW"/>
</dbReference>
<evidence type="ECO:0000313" key="17">
    <source>
        <dbReference type="EMBL" id="KAJ9136552.1"/>
    </source>
</evidence>
<evidence type="ECO:0000313" key="18">
    <source>
        <dbReference type="Proteomes" id="UP001174694"/>
    </source>
</evidence>
<feature type="signal peptide" evidence="13">
    <location>
        <begin position="1"/>
        <end position="17"/>
    </location>
</feature>
<dbReference type="SUPFAM" id="SSF49503">
    <property type="entry name" value="Cupredoxins"/>
    <property type="match status" value="3"/>
</dbReference>
<comment type="caution">
    <text evidence="17">The sequence shown here is derived from an EMBL/GenBank/DDBJ whole genome shotgun (WGS) entry which is preliminary data.</text>
</comment>
<feature type="domain" description="Plastocyanin-like" evidence="15">
    <location>
        <begin position="416"/>
        <end position="544"/>
    </location>
</feature>
<dbReference type="PANTHER" id="PTHR11709">
    <property type="entry name" value="MULTI-COPPER OXIDASE"/>
    <property type="match status" value="1"/>
</dbReference>
<keyword evidence="11" id="KW-0325">Glycoprotein</keyword>
<dbReference type="Pfam" id="PF07732">
    <property type="entry name" value="Cu-oxidase_3"/>
    <property type="match status" value="1"/>
</dbReference>
<dbReference type="CDD" id="cd13854">
    <property type="entry name" value="CuRO_1_MaLCC_like"/>
    <property type="match status" value="1"/>
</dbReference>
<keyword evidence="7" id="KW-0677">Repeat</keyword>
<evidence type="ECO:0000256" key="7">
    <source>
        <dbReference type="ARBA" id="ARBA00022737"/>
    </source>
</evidence>
<evidence type="ECO:0000259" key="16">
    <source>
        <dbReference type="Pfam" id="PF07732"/>
    </source>
</evidence>